<keyword evidence="4 6" id="KW-1133">Transmembrane helix</keyword>
<feature type="transmembrane region" description="Helical" evidence="6">
    <location>
        <begin position="15"/>
        <end position="36"/>
    </location>
</feature>
<dbReference type="Pfam" id="PF16916">
    <property type="entry name" value="ZT_dimer"/>
    <property type="match status" value="1"/>
</dbReference>
<dbReference type="InterPro" id="IPR040177">
    <property type="entry name" value="SLC30A9"/>
</dbReference>
<dbReference type="NCBIfam" id="TIGR01297">
    <property type="entry name" value="CDF"/>
    <property type="match status" value="1"/>
</dbReference>
<name>A0ABW3LFG4_9BACL</name>
<dbReference type="InterPro" id="IPR027469">
    <property type="entry name" value="Cation_efflux_TMD_sf"/>
</dbReference>
<comment type="subcellular location">
    <subcellularLocation>
        <location evidence="1">Membrane</location>
        <topology evidence="1">Multi-pass membrane protein</topology>
    </subcellularLocation>
</comment>
<dbReference type="Gene3D" id="1.20.1510.10">
    <property type="entry name" value="Cation efflux protein transmembrane domain"/>
    <property type="match status" value="1"/>
</dbReference>
<organism evidence="9 10">
    <name type="scientific">Metaplanococcus flavidus</name>
    <dbReference type="NCBI Taxonomy" id="569883"/>
    <lineage>
        <taxon>Bacteria</taxon>
        <taxon>Bacillati</taxon>
        <taxon>Bacillota</taxon>
        <taxon>Bacilli</taxon>
        <taxon>Bacillales</taxon>
        <taxon>Caryophanaceae</taxon>
        <taxon>Metaplanococcus</taxon>
    </lineage>
</organism>
<dbReference type="SUPFAM" id="SSF160240">
    <property type="entry name" value="Cation efflux protein cytoplasmic domain-like"/>
    <property type="match status" value="1"/>
</dbReference>
<feature type="transmembrane region" description="Helical" evidence="6">
    <location>
        <begin position="76"/>
        <end position="97"/>
    </location>
</feature>
<evidence type="ECO:0000256" key="3">
    <source>
        <dbReference type="ARBA" id="ARBA00022692"/>
    </source>
</evidence>
<feature type="transmembrane region" description="Helical" evidence="6">
    <location>
        <begin position="179"/>
        <end position="200"/>
    </location>
</feature>
<feature type="transmembrane region" description="Helical" evidence="6">
    <location>
        <begin position="117"/>
        <end position="135"/>
    </location>
</feature>
<feature type="domain" description="Cation efflux protein transmembrane" evidence="7">
    <location>
        <begin position="18"/>
        <end position="226"/>
    </location>
</feature>
<keyword evidence="3 6" id="KW-0812">Transmembrane</keyword>
<feature type="domain" description="Cation efflux protein cytoplasmic" evidence="8">
    <location>
        <begin position="239"/>
        <end position="310"/>
    </location>
</feature>
<sequence>MRELFGLMKFGAKSALWAAIINTVLGIIKTAAYLITGNVAMFAEMMHSFGDAANQFFVFIGSGLSKKSPTERFPGGFGRLVNLVLLGAVLIVAILAYETIVEGIHHIQSGAHSEDWFWLNVGVLGLAIVLELFVLHKAMKEITHNIPKEQTKGLKIVPMAFKHVKSANPATKLVFLEDLVAVGGAVLALIAIVIATFTSFHSATGYASIIIGLMLVVVVGRIFLDNSAGVLGVADLDMEERMGNEIMKHPQINDIQTIDVVREGDSLHVELKVEVAPEMTVKEADEIREYIAGQINKRVPNVTDIIIEFDQDDNIVHWKKTVIEKPGKRGAT</sequence>
<dbReference type="InterPro" id="IPR036837">
    <property type="entry name" value="Cation_efflux_CTD_sf"/>
</dbReference>
<evidence type="ECO:0000256" key="1">
    <source>
        <dbReference type="ARBA" id="ARBA00004141"/>
    </source>
</evidence>
<dbReference type="InterPro" id="IPR058533">
    <property type="entry name" value="Cation_efflux_TM"/>
</dbReference>
<dbReference type="EMBL" id="JBHTKI010000023">
    <property type="protein sequence ID" value="MFD1032684.1"/>
    <property type="molecule type" value="Genomic_DNA"/>
</dbReference>
<dbReference type="PANTHER" id="PTHR13414">
    <property type="entry name" value="HUEL-CATION TRANSPORTER"/>
    <property type="match status" value="1"/>
</dbReference>
<dbReference type="InterPro" id="IPR027470">
    <property type="entry name" value="Cation_efflux_CTD"/>
</dbReference>
<keyword evidence="5 6" id="KW-0472">Membrane</keyword>
<reference evidence="10" key="1">
    <citation type="journal article" date="2019" name="Int. J. Syst. Evol. Microbiol.">
        <title>The Global Catalogue of Microorganisms (GCM) 10K type strain sequencing project: providing services to taxonomists for standard genome sequencing and annotation.</title>
        <authorList>
            <consortium name="The Broad Institute Genomics Platform"/>
            <consortium name="The Broad Institute Genome Sequencing Center for Infectious Disease"/>
            <person name="Wu L."/>
            <person name="Ma J."/>
        </authorList>
    </citation>
    <scope>NUCLEOTIDE SEQUENCE [LARGE SCALE GENOMIC DNA]</scope>
    <source>
        <strain evidence="10">CCUG 56756</strain>
    </source>
</reference>
<evidence type="ECO:0000259" key="8">
    <source>
        <dbReference type="Pfam" id="PF16916"/>
    </source>
</evidence>
<proteinExistence type="predicted"/>
<evidence type="ECO:0000259" key="7">
    <source>
        <dbReference type="Pfam" id="PF01545"/>
    </source>
</evidence>
<dbReference type="Gene3D" id="3.30.70.1350">
    <property type="entry name" value="Cation efflux protein, cytoplasmic domain"/>
    <property type="match status" value="1"/>
</dbReference>
<accession>A0ABW3LFG4</accession>
<keyword evidence="10" id="KW-1185">Reference proteome</keyword>
<evidence type="ECO:0000256" key="2">
    <source>
        <dbReference type="ARBA" id="ARBA00022448"/>
    </source>
</evidence>
<evidence type="ECO:0000256" key="5">
    <source>
        <dbReference type="ARBA" id="ARBA00023136"/>
    </source>
</evidence>
<dbReference type="PANTHER" id="PTHR13414:SF9">
    <property type="entry name" value="PROTON-COUPLED ZINC ANTIPORTER SLC30A9, MITOCHONDRIAL"/>
    <property type="match status" value="1"/>
</dbReference>
<dbReference type="RefSeq" id="WP_144839398.1">
    <property type="nucleotide sequence ID" value="NZ_JBHTKI010000023.1"/>
</dbReference>
<dbReference type="SUPFAM" id="SSF161111">
    <property type="entry name" value="Cation efflux protein transmembrane domain-like"/>
    <property type="match status" value="1"/>
</dbReference>
<keyword evidence="2" id="KW-0813">Transport</keyword>
<dbReference type="Proteomes" id="UP001597109">
    <property type="component" value="Unassembled WGS sequence"/>
</dbReference>
<gene>
    <name evidence="9" type="ORF">ACFQ1X_14695</name>
</gene>
<dbReference type="Pfam" id="PF01545">
    <property type="entry name" value="Cation_efflux"/>
    <property type="match status" value="1"/>
</dbReference>
<evidence type="ECO:0000256" key="4">
    <source>
        <dbReference type="ARBA" id="ARBA00022989"/>
    </source>
</evidence>
<protein>
    <submittedName>
        <fullName evidence="9">Cation diffusion facilitator family transporter</fullName>
    </submittedName>
</protein>
<evidence type="ECO:0000313" key="9">
    <source>
        <dbReference type="EMBL" id="MFD1032684.1"/>
    </source>
</evidence>
<comment type="caution">
    <text evidence="9">The sequence shown here is derived from an EMBL/GenBank/DDBJ whole genome shotgun (WGS) entry which is preliminary data.</text>
</comment>
<feature type="transmembrane region" description="Helical" evidence="6">
    <location>
        <begin position="206"/>
        <end position="224"/>
    </location>
</feature>
<evidence type="ECO:0000256" key="6">
    <source>
        <dbReference type="SAM" id="Phobius"/>
    </source>
</evidence>
<evidence type="ECO:0000313" key="10">
    <source>
        <dbReference type="Proteomes" id="UP001597109"/>
    </source>
</evidence>
<dbReference type="InterPro" id="IPR002524">
    <property type="entry name" value="Cation_efflux"/>
</dbReference>